<dbReference type="InterPro" id="IPR004838">
    <property type="entry name" value="NHTrfase_class1_PyrdxlP-BS"/>
</dbReference>
<evidence type="ECO:0000259" key="10">
    <source>
        <dbReference type="Pfam" id="PF00155"/>
    </source>
</evidence>
<dbReference type="EMBL" id="JBHSCW010000008">
    <property type="protein sequence ID" value="MFC4352763.1"/>
    <property type="molecule type" value="Genomic_DNA"/>
</dbReference>
<dbReference type="Pfam" id="PF00155">
    <property type="entry name" value="Aminotran_1_2"/>
    <property type="match status" value="1"/>
</dbReference>
<sequence>MTKARTELIHGGDLDSARLRHPGAQDHWIDLSTGINPWPYPLPDIPAEDWHRLPGRQALEALKEEARHFYGAGQQTGLVAAPGTQLLIQLLPRLFAPTRVEVAGFTYGEHERCWQLTGHEVAITEPDRDPDPTTRIRVVTRPNNPDGLILPRDRLMSWANSLAARDGLLVVDEAFAEVAPDCSLAPEAGHPGLCILRSFGKFFGLAGMRLGFALGSPELQRRIETALGPWAVPGPTLTIGTAALSDQDWSMRTRQALATQASQLDAVLHQAGLEYLGGTDLFRLYAHAKAGEISEKLAERGLLVRSFPEEPRWLRFGLPPDAEAMDRLKQALAHV</sequence>
<evidence type="ECO:0000313" key="11">
    <source>
        <dbReference type="EMBL" id="MFC4352763.1"/>
    </source>
</evidence>
<evidence type="ECO:0000256" key="1">
    <source>
        <dbReference type="ARBA" id="ARBA00001933"/>
    </source>
</evidence>
<dbReference type="Gene3D" id="3.40.640.10">
    <property type="entry name" value="Type I PLP-dependent aspartate aminotransferase-like (Major domain)"/>
    <property type="match status" value="1"/>
</dbReference>
<evidence type="ECO:0000256" key="3">
    <source>
        <dbReference type="ARBA" id="ARBA00004953"/>
    </source>
</evidence>
<name>A0ABV8UN96_9PROT</name>
<evidence type="ECO:0000256" key="8">
    <source>
        <dbReference type="ARBA" id="ARBA00029996"/>
    </source>
</evidence>
<dbReference type="Gene3D" id="3.90.1150.10">
    <property type="entry name" value="Aspartate Aminotransferase, domain 1"/>
    <property type="match status" value="1"/>
</dbReference>
<gene>
    <name evidence="11" type="primary">cobD</name>
    <name evidence="11" type="ORF">ACFOW6_14520</name>
</gene>
<dbReference type="PROSITE" id="PS00105">
    <property type="entry name" value="AA_TRANSFER_CLASS_1"/>
    <property type="match status" value="1"/>
</dbReference>
<dbReference type="GO" id="GO:0048472">
    <property type="term" value="F:threonine-phosphate decarboxylase activity"/>
    <property type="evidence" value="ECO:0007669"/>
    <property type="project" value="UniProtKB-EC"/>
</dbReference>
<evidence type="ECO:0000256" key="9">
    <source>
        <dbReference type="ARBA" id="ARBA00048531"/>
    </source>
</evidence>
<keyword evidence="6" id="KW-0663">Pyridoxal phosphate</keyword>
<dbReference type="RefSeq" id="WP_382423125.1">
    <property type="nucleotide sequence ID" value="NZ_JBHSCW010000008.1"/>
</dbReference>
<dbReference type="InterPro" id="IPR015421">
    <property type="entry name" value="PyrdxlP-dep_Trfase_major"/>
</dbReference>
<dbReference type="CDD" id="cd00609">
    <property type="entry name" value="AAT_like"/>
    <property type="match status" value="1"/>
</dbReference>
<dbReference type="InterPro" id="IPR015424">
    <property type="entry name" value="PyrdxlP-dep_Trfase"/>
</dbReference>
<dbReference type="PANTHER" id="PTHR42885:SF1">
    <property type="entry name" value="THREONINE-PHOSPHATE DECARBOXYLASE"/>
    <property type="match status" value="1"/>
</dbReference>
<organism evidence="11 12">
    <name type="scientific">Fodinicurvata halophila</name>
    <dbReference type="NCBI Taxonomy" id="1419723"/>
    <lineage>
        <taxon>Bacteria</taxon>
        <taxon>Pseudomonadati</taxon>
        <taxon>Pseudomonadota</taxon>
        <taxon>Alphaproteobacteria</taxon>
        <taxon>Rhodospirillales</taxon>
        <taxon>Rhodovibrionaceae</taxon>
        <taxon>Fodinicurvata</taxon>
    </lineage>
</organism>
<proteinExistence type="predicted"/>
<comment type="cofactor">
    <cofactor evidence="1">
        <name>pyridoxal 5'-phosphate</name>
        <dbReference type="ChEBI" id="CHEBI:597326"/>
    </cofactor>
</comment>
<protein>
    <recommendedName>
        <fullName evidence="4">threonine-phosphate decarboxylase</fullName>
        <ecNumber evidence="4">4.1.1.81</ecNumber>
    </recommendedName>
    <alternativeName>
        <fullName evidence="8">L-threonine-O-3-phosphate decarboxylase</fullName>
    </alternativeName>
</protein>
<keyword evidence="7 11" id="KW-0456">Lyase</keyword>
<dbReference type="SUPFAM" id="SSF53383">
    <property type="entry name" value="PLP-dependent transferases"/>
    <property type="match status" value="1"/>
</dbReference>
<dbReference type="NCBIfam" id="TIGR01140">
    <property type="entry name" value="L_thr_O3P_dcar"/>
    <property type="match status" value="1"/>
</dbReference>
<feature type="domain" description="Aminotransferase class I/classII large" evidence="10">
    <location>
        <begin position="48"/>
        <end position="331"/>
    </location>
</feature>
<dbReference type="InterPro" id="IPR005860">
    <property type="entry name" value="CobD"/>
</dbReference>
<comment type="pathway">
    <text evidence="3">Cofactor biosynthesis; adenosylcobalamin biosynthesis.</text>
</comment>
<comment type="catalytic activity">
    <reaction evidence="9">
        <text>O-phospho-L-threonine + H(+) = (R)-1-aminopropan-2-yl phosphate + CO2</text>
        <dbReference type="Rhea" id="RHEA:11492"/>
        <dbReference type="ChEBI" id="CHEBI:15378"/>
        <dbReference type="ChEBI" id="CHEBI:16526"/>
        <dbReference type="ChEBI" id="CHEBI:58563"/>
        <dbReference type="ChEBI" id="CHEBI:58675"/>
        <dbReference type="EC" id="4.1.1.81"/>
    </reaction>
</comment>
<dbReference type="Proteomes" id="UP001595799">
    <property type="component" value="Unassembled WGS sequence"/>
</dbReference>
<evidence type="ECO:0000256" key="2">
    <source>
        <dbReference type="ARBA" id="ARBA00003444"/>
    </source>
</evidence>
<evidence type="ECO:0000256" key="7">
    <source>
        <dbReference type="ARBA" id="ARBA00023239"/>
    </source>
</evidence>
<dbReference type="EC" id="4.1.1.81" evidence="4"/>
<comment type="caution">
    <text evidence="11">The sequence shown here is derived from an EMBL/GenBank/DDBJ whole genome shotgun (WGS) entry which is preliminary data.</text>
</comment>
<keyword evidence="5" id="KW-0169">Cobalamin biosynthesis</keyword>
<dbReference type="InterPro" id="IPR004839">
    <property type="entry name" value="Aminotransferase_I/II_large"/>
</dbReference>
<keyword evidence="12" id="KW-1185">Reference proteome</keyword>
<evidence type="ECO:0000313" key="12">
    <source>
        <dbReference type="Proteomes" id="UP001595799"/>
    </source>
</evidence>
<evidence type="ECO:0000256" key="6">
    <source>
        <dbReference type="ARBA" id="ARBA00022898"/>
    </source>
</evidence>
<dbReference type="InterPro" id="IPR015422">
    <property type="entry name" value="PyrdxlP-dep_Trfase_small"/>
</dbReference>
<evidence type="ECO:0000256" key="5">
    <source>
        <dbReference type="ARBA" id="ARBA00022573"/>
    </source>
</evidence>
<evidence type="ECO:0000256" key="4">
    <source>
        <dbReference type="ARBA" id="ARBA00012285"/>
    </source>
</evidence>
<reference evidence="12" key="1">
    <citation type="journal article" date="2019" name="Int. J. Syst. Evol. Microbiol.">
        <title>The Global Catalogue of Microorganisms (GCM) 10K type strain sequencing project: providing services to taxonomists for standard genome sequencing and annotation.</title>
        <authorList>
            <consortium name="The Broad Institute Genomics Platform"/>
            <consortium name="The Broad Institute Genome Sequencing Center for Infectious Disease"/>
            <person name="Wu L."/>
            <person name="Ma J."/>
        </authorList>
    </citation>
    <scope>NUCLEOTIDE SEQUENCE [LARGE SCALE GENOMIC DNA]</scope>
    <source>
        <strain evidence="12">CECT 8472</strain>
    </source>
</reference>
<accession>A0ABV8UN96</accession>
<comment type="function">
    <text evidence="2">Decarboxylates L-threonine-O-3-phosphate to yield (R)-1-amino-2-propanol O-2-phosphate, the precursor for the linkage between the nucleotide loop and the corrin ring in cobalamin.</text>
</comment>
<dbReference type="PANTHER" id="PTHR42885">
    <property type="entry name" value="HISTIDINOL-PHOSPHATE AMINOTRANSFERASE-RELATED"/>
    <property type="match status" value="1"/>
</dbReference>